<dbReference type="AlphaFoldDB" id="A0A934MQ46"/>
<protein>
    <submittedName>
        <fullName evidence="1">SRPBCC family protein</fullName>
    </submittedName>
</protein>
<keyword evidence="2" id="KW-1185">Reference proteome</keyword>
<dbReference type="InterPro" id="IPR023393">
    <property type="entry name" value="START-like_dom_sf"/>
</dbReference>
<dbReference type="InterPro" id="IPR019587">
    <property type="entry name" value="Polyketide_cyclase/dehydratase"/>
</dbReference>
<dbReference type="Proteomes" id="UP000602124">
    <property type="component" value="Unassembled WGS sequence"/>
</dbReference>
<name>A0A934MQ46_9HYPH</name>
<evidence type="ECO:0000313" key="1">
    <source>
        <dbReference type="EMBL" id="MBJ3783994.1"/>
    </source>
</evidence>
<dbReference type="Gene3D" id="3.30.530.20">
    <property type="match status" value="1"/>
</dbReference>
<dbReference type="EMBL" id="JAEKMH010000001">
    <property type="protein sequence ID" value="MBJ3783994.1"/>
    <property type="molecule type" value="Genomic_DNA"/>
</dbReference>
<dbReference type="Pfam" id="PF10604">
    <property type="entry name" value="Polyketide_cyc2"/>
    <property type="match status" value="1"/>
</dbReference>
<evidence type="ECO:0000313" key="2">
    <source>
        <dbReference type="Proteomes" id="UP000602124"/>
    </source>
</evidence>
<comment type="caution">
    <text evidence="1">The sequence shown here is derived from an EMBL/GenBank/DDBJ whole genome shotgun (WGS) entry which is preliminary data.</text>
</comment>
<accession>A0A934MQ46</accession>
<gene>
    <name evidence="1" type="ORF">JEQ47_04595</name>
</gene>
<dbReference type="RefSeq" id="WP_198875201.1">
    <property type="nucleotide sequence ID" value="NZ_JAEKMH010000001.1"/>
</dbReference>
<sequence length="136" mass="14711">MPTYHSRTLSVTIARPWKEVYAFAADPANMAEWAAGLGGDFEPAPDGDGWIANQDGTAIRITFTPPNDFGVLDHDVHTPGGVVHVALRVVPNGSGAEVTFLLLQERAMSDAELERDAAAVQKDLDTLKRLMEDAPR</sequence>
<dbReference type="SUPFAM" id="SSF55961">
    <property type="entry name" value="Bet v1-like"/>
    <property type="match status" value="1"/>
</dbReference>
<organism evidence="1 2">
    <name type="scientific">Devosia sediminis</name>
    <dbReference type="NCBI Taxonomy" id="2798801"/>
    <lineage>
        <taxon>Bacteria</taxon>
        <taxon>Pseudomonadati</taxon>
        <taxon>Pseudomonadota</taxon>
        <taxon>Alphaproteobacteria</taxon>
        <taxon>Hyphomicrobiales</taxon>
        <taxon>Devosiaceae</taxon>
        <taxon>Devosia</taxon>
    </lineage>
</organism>
<proteinExistence type="predicted"/>
<reference evidence="1" key="1">
    <citation type="submission" date="2020-12" db="EMBL/GenBank/DDBJ databases">
        <title>Devosia sp. MSA67 isolated from Mo River.</title>
        <authorList>
            <person name="Ma F."/>
            <person name="Zi Z."/>
        </authorList>
    </citation>
    <scope>NUCLEOTIDE SEQUENCE</scope>
    <source>
        <strain evidence="1">MSA67</strain>
    </source>
</reference>